<keyword evidence="4 11" id="KW-0479">Metal-binding</keyword>
<dbReference type="InterPro" id="IPR010666">
    <property type="entry name" value="Znf_GRF"/>
</dbReference>
<keyword evidence="8 11" id="KW-0460">Magnesium</keyword>
<evidence type="ECO:0000256" key="5">
    <source>
        <dbReference type="ARBA" id="ARBA00022771"/>
    </source>
</evidence>
<evidence type="ECO:0000256" key="8">
    <source>
        <dbReference type="ARBA" id="ARBA00022842"/>
    </source>
</evidence>
<evidence type="ECO:0000256" key="2">
    <source>
        <dbReference type="ARBA" id="ARBA00007092"/>
    </source>
</evidence>
<protein>
    <recommendedName>
        <fullName evidence="3">DNA-(apurinic or apyrimidinic site) endonuclease 2</fullName>
    </recommendedName>
</protein>
<feature type="compositionally biased region" description="Polar residues" evidence="14">
    <location>
        <begin position="386"/>
        <end position="395"/>
    </location>
</feature>
<feature type="active site" description="Proton acceptor" evidence="10">
    <location>
        <position position="296"/>
    </location>
</feature>
<dbReference type="GO" id="GO:0008270">
    <property type="term" value="F:zinc ion binding"/>
    <property type="evidence" value="ECO:0007669"/>
    <property type="project" value="UniProtKB-KW"/>
</dbReference>
<dbReference type="GO" id="GO:0008311">
    <property type="term" value="F:double-stranded DNA 3'-5' DNA exonuclease activity"/>
    <property type="evidence" value="ECO:0007669"/>
    <property type="project" value="TreeGrafter"/>
</dbReference>
<feature type="binding site" evidence="11">
    <location>
        <position position="180"/>
    </location>
    <ligand>
        <name>Mg(2+)</name>
        <dbReference type="ChEBI" id="CHEBI:18420"/>
        <label>1</label>
    </ligand>
</feature>
<accession>A0A8K0NJ41</accession>
<evidence type="ECO:0000256" key="11">
    <source>
        <dbReference type="PIRSR" id="PIRSR604808-2"/>
    </source>
</evidence>
<dbReference type="Pfam" id="PF03372">
    <property type="entry name" value="Exo_endo_phos"/>
    <property type="match status" value="1"/>
</dbReference>
<gene>
    <name evidence="16" type="ORF">E4U42_005484</name>
</gene>
<feature type="compositionally biased region" description="Low complexity" evidence="14">
    <location>
        <begin position="537"/>
        <end position="559"/>
    </location>
</feature>
<feature type="compositionally biased region" description="Polar residues" evidence="14">
    <location>
        <begin position="510"/>
        <end position="531"/>
    </location>
</feature>
<keyword evidence="11" id="KW-0464">Manganese</keyword>
<keyword evidence="9" id="KW-0539">Nucleus</keyword>
<evidence type="ECO:0000259" key="15">
    <source>
        <dbReference type="PROSITE" id="PS51999"/>
    </source>
</evidence>
<evidence type="ECO:0000313" key="17">
    <source>
        <dbReference type="Proteomes" id="UP000811619"/>
    </source>
</evidence>
<feature type="binding site" evidence="11">
    <location>
        <position position="295"/>
    </location>
    <ligand>
        <name>Mg(2+)</name>
        <dbReference type="ChEBI" id="CHEBI:18420"/>
        <label>1</label>
    </ligand>
</feature>
<dbReference type="AlphaFoldDB" id="A0A8K0NJ41"/>
<dbReference type="PROSITE" id="PS51999">
    <property type="entry name" value="ZF_GRF"/>
    <property type="match status" value="1"/>
</dbReference>
<proteinExistence type="inferred from homology"/>
<comment type="cofactor">
    <cofactor evidence="11">
        <name>Mg(2+)</name>
        <dbReference type="ChEBI" id="CHEBI:18420"/>
    </cofactor>
    <cofactor evidence="11">
        <name>Mn(2+)</name>
        <dbReference type="ChEBI" id="CHEBI:29035"/>
    </cofactor>
    <text evidence="11">Probably binds two magnesium or manganese ions per subunit.</text>
</comment>
<dbReference type="InterPro" id="IPR036691">
    <property type="entry name" value="Endo/exonu/phosph_ase_sf"/>
</dbReference>
<organism evidence="16 17">
    <name type="scientific">Claviceps africana</name>
    <dbReference type="NCBI Taxonomy" id="83212"/>
    <lineage>
        <taxon>Eukaryota</taxon>
        <taxon>Fungi</taxon>
        <taxon>Dikarya</taxon>
        <taxon>Ascomycota</taxon>
        <taxon>Pezizomycotina</taxon>
        <taxon>Sordariomycetes</taxon>
        <taxon>Hypocreomycetidae</taxon>
        <taxon>Hypocreales</taxon>
        <taxon>Clavicipitaceae</taxon>
        <taxon>Claviceps</taxon>
    </lineage>
</organism>
<feature type="binding site" evidence="11">
    <location>
        <position position="27"/>
    </location>
    <ligand>
        <name>Mg(2+)</name>
        <dbReference type="ChEBI" id="CHEBI:18420"/>
        <label>1</label>
    </ligand>
</feature>
<feature type="binding site" evidence="11">
    <location>
        <position position="178"/>
    </location>
    <ligand>
        <name>Mg(2+)</name>
        <dbReference type="ChEBI" id="CHEBI:18420"/>
        <label>1</label>
    </ligand>
</feature>
<dbReference type="GO" id="GO:0003906">
    <property type="term" value="F:DNA-(apurinic or apyrimidinic site) endonuclease activity"/>
    <property type="evidence" value="ECO:0007669"/>
    <property type="project" value="TreeGrafter"/>
</dbReference>
<evidence type="ECO:0000256" key="10">
    <source>
        <dbReference type="PIRSR" id="PIRSR604808-1"/>
    </source>
</evidence>
<evidence type="ECO:0000256" key="7">
    <source>
        <dbReference type="ARBA" id="ARBA00022833"/>
    </source>
</evidence>
<comment type="caution">
    <text evidence="16">The sequence shown here is derived from an EMBL/GenBank/DDBJ whole genome shotgun (WGS) entry which is preliminary data.</text>
</comment>
<dbReference type="GO" id="GO:0008081">
    <property type="term" value="F:phosphoric diester hydrolase activity"/>
    <property type="evidence" value="ECO:0007669"/>
    <property type="project" value="TreeGrafter"/>
</dbReference>
<dbReference type="GO" id="GO:0006284">
    <property type="term" value="P:base-excision repair"/>
    <property type="evidence" value="ECO:0007669"/>
    <property type="project" value="TreeGrafter"/>
</dbReference>
<evidence type="ECO:0000256" key="6">
    <source>
        <dbReference type="ARBA" id="ARBA00022801"/>
    </source>
</evidence>
<evidence type="ECO:0000256" key="4">
    <source>
        <dbReference type="ARBA" id="ARBA00022723"/>
    </source>
</evidence>
<dbReference type="PROSITE" id="PS00728">
    <property type="entry name" value="AP_NUCLEASE_F1_3"/>
    <property type="match status" value="1"/>
</dbReference>
<comment type="cofactor">
    <cofactor evidence="1">
        <name>Mn(2+)</name>
        <dbReference type="ChEBI" id="CHEBI:29035"/>
    </cofactor>
</comment>
<feature type="active site" evidence="10">
    <location>
        <position position="139"/>
    </location>
</feature>
<feature type="active site" description="Proton donor/acceptor" evidence="10">
    <location>
        <position position="178"/>
    </location>
</feature>
<comment type="similarity">
    <text evidence="2">Belongs to the DNA repair enzymes AP/ExoA family.</text>
</comment>
<dbReference type="EMBL" id="SRPY01000052">
    <property type="protein sequence ID" value="KAG5929560.1"/>
    <property type="molecule type" value="Genomic_DNA"/>
</dbReference>
<feature type="site" description="Interaction with DNA substrate" evidence="12">
    <location>
        <position position="296"/>
    </location>
</feature>
<keyword evidence="6" id="KW-0378">Hydrolase</keyword>
<evidence type="ECO:0000256" key="14">
    <source>
        <dbReference type="SAM" id="MobiDB-lite"/>
    </source>
</evidence>
<sequence length="648" mass="71068">MARAEDFPGVTQSMFDILESDIVVMQETKIQRKDLQDDMVLVAGWDVFFSLPKHKKGYSGVAIYTRNATCAPIRAEEGVTGVLCPPKSTTSFRDLPPNQQIGGYPRPGQLSGAVEETLLDSEGRCVILEFPAFVLLGVYSPANRDDSRDVFRTSFFEALDVRIRNLVSMGKEVVLAGDLNVIRSEMDSTNVLESLRKENMALDEWLSLPNRRVFNQLIHGGSVIGERDENRQQPVLWDLCRNFHPTRLGMNTCWDTKRNTRPANNGSRIDYILCSHGIKDWFIFADIQEGLMGSDHCPVFATIADRVSFKGSDTSLLDVMNPSGVFHEGKRVRDLSQKDLLPLSAKLIPEFDRRQSIRDMFSKKSASTGIAAEAEIETETETDAGISSNPGSTARQAGATAETRLGLISRTNNSDDKLDGNGPSEDSLVVTSANSLAANARPAESQKRPPEPLDATPRQVKRSKSKPGGDTNAQKQKIAAGQRTLKGFFKPVSAAVFVHPAPSDLPEPPQTNSISQRTATNSTSPISNHTSAEPIGSKRPSPSRPSHSSPKCSQSNHSPTVPESQQRVFDPIEAKESWSKLLGKRVAPCCEHGEPCISLVTKKPGVNRGRSFYICPRPLGPSGEKEKASEWRCGTFIWSSEWNGTTGS</sequence>
<dbReference type="GO" id="GO:0003677">
    <property type="term" value="F:DNA binding"/>
    <property type="evidence" value="ECO:0007669"/>
    <property type="project" value="InterPro"/>
</dbReference>
<dbReference type="InterPro" id="IPR005135">
    <property type="entry name" value="Endo/exonuclease/phosphatase"/>
</dbReference>
<reference evidence="16" key="1">
    <citation type="journal article" date="2020" name="bioRxiv">
        <title>Whole genome comparisons of ergot fungi reveals the divergence and evolution of species within the genus Claviceps are the result of varying mechanisms driving genome evolution and host range expansion.</title>
        <authorList>
            <person name="Wyka S.A."/>
            <person name="Mondo S.J."/>
            <person name="Liu M."/>
            <person name="Dettman J."/>
            <person name="Nalam V."/>
            <person name="Broders K.D."/>
        </authorList>
    </citation>
    <scope>NUCLEOTIDE SEQUENCE</scope>
    <source>
        <strain evidence="16">CCC 489</strain>
    </source>
</reference>
<dbReference type="InterPro" id="IPR020848">
    <property type="entry name" value="AP_endonuclease_F1_CS"/>
</dbReference>
<dbReference type="Gene3D" id="3.60.10.10">
    <property type="entry name" value="Endonuclease/exonuclease/phosphatase"/>
    <property type="match status" value="1"/>
</dbReference>
<evidence type="ECO:0000256" key="13">
    <source>
        <dbReference type="PROSITE-ProRule" id="PRU01343"/>
    </source>
</evidence>
<feature type="site" description="Transition state stabilizer" evidence="12">
    <location>
        <position position="180"/>
    </location>
</feature>
<dbReference type="GO" id="GO:0005634">
    <property type="term" value="C:nucleus"/>
    <property type="evidence" value="ECO:0007669"/>
    <property type="project" value="TreeGrafter"/>
</dbReference>
<keyword evidence="17" id="KW-1185">Reference proteome</keyword>
<evidence type="ECO:0000256" key="3">
    <source>
        <dbReference type="ARBA" id="ARBA00013541"/>
    </source>
</evidence>
<feature type="region of interest" description="Disordered" evidence="14">
    <location>
        <begin position="362"/>
        <end position="477"/>
    </location>
</feature>
<dbReference type="PANTHER" id="PTHR22748">
    <property type="entry name" value="AP ENDONUCLEASE"/>
    <property type="match status" value="1"/>
</dbReference>
<evidence type="ECO:0000256" key="12">
    <source>
        <dbReference type="PIRSR" id="PIRSR604808-3"/>
    </source>
</evidence>
<evidence type="ECO:0000256" key="9">
    <source>
        <dbReference type="ARBA" id="ARBA00023242"/>
    </source>
</evidence>
<name>A0A8K0NJ41_9HYPO</name>
<dbReference type="Pfam" id="PF06839">
    <property type="entry name" value="Zn_ribbon_GRF"/>
    <property type="match status" value="1"/>
</dbReference>
<feature type="binding site" evidence="11">
    <location>
        <position position="296"/>
    </location>
    <ligand>
        <name>Mg(2+)</name>
        <dbReference type="ChEBI" id="CHEBI:18420"/>
        <label>1</label>
    </ligand>
</feature>
<feature type="region of interest" description="Disordered" evidence="14">
    <location>
        <begin position="500"/>
        <end position="567"/>
    </location>
</feature>
<dbReference type="SUPFAM" id="SSF56219">
    <property type="entry name" value="DNase I-like"/>
    <property type="match status" value="1"/>
</dbReference>
<evidence type="ECO:0000256" key="1">
    <source>
        <dbReference type="ARBA" id="ARBA00001936"/>
    </source>
</evidence>
<keyword evidence="5 13" id="KW-0863">Zinc-finger</keyword>
<dbReference type="OrthoDB" id="391817at2759"/>
<dbReference type="Proteomes" id="UP000811619">
    <property type="component" value="Unassembled WGS sequence"/>
</dbReference>
<dbReference type="PANTHER" id="PTHR22748:SF4">
    <property type="entry name" value="DNA-(APURINIC OR APYRIMIDINIC SITE) ENDONUCLEASE 2"/>
    <property type="match status" value="1"/>
</dbReference>
<evidence type="ECO:0000313" key="16">
    <source>
        <dbReference type="EMBL" id="KAG5929560.1"/>
    </source>
</evidence>
<dbReference type="FunFam" id="3.60.10.10:FF:000079">
    <property type="entry name" value="DNA-(apurinic or apyrimidinic site) lyase"/>
    <property type="match status" value="1"/>
</dbReference>
<dbReference type="PROSITE" id="PS51435">
    <property type="entry name" value="AP_NUCLEASE_F1_4"/>
    <property type="match status" value="1"/>
</dbReference>
<feature type="site" description="Important for catalytic activity" evidence="12">
    <location>
        <position position="270"/>
    </location>
</feature>
<dbReference type="InterPro" id="IPR004808">
    <property type="entry name" value="AP_endonuc_1"/>
</dbReference>
<keyword evidence="7" id="KW-0862">Zinc</keyword>
<feature type="domain" description="GRF-type" evidence="15">
    <location>
        <begin position="590"/>
        <end position="642"/>
    </location>
</feature>